<evidence type="ECO:0000313" key="3">
    <source>
        <dbReference type="EMBL" id="CEJ91761.1"/>
    </source>
</evidence>
<dbReference type="EMBL" id="CDHN01000004">
    <property type="protein sequence ID" value="CEJ91761.1"/>
    <property type="molecule type" value="Genomic_DNA"/>
</dbReference>
<proteinExistence type="predicted"/>
<feature type="signal peptide" evidence="2">
    <location>
        <begin position="1"/>
        <end position="21"/>
    </location>
</feature>
<dbReference type="STRING" id="1531966.A0A0A1T3L3"/>
<dbReference type="AlphaFoldDB" id="A0A0A1T3L3"/>
<accession>A0A0A1T3L3</accession>
<reference evidence="3 4" key="1">
    <citation type="journal article" date="2015" name="Genome Announc.">
        <title>Draft Genome Sequence and Gene Annotation of the Entomopathogenic Fungus Verticillium hemipterigenum.</title>
        <authorList>
            <person name="Horn F."/>
            <person name="Habel A."/>
            <person name="Scharf D.H."/>
            <person name="Dworschak J."/>
            <person name="Brakhage A.A."/>
            <person name="Guthke R."/>
            <person name="Hertweck C."/>
            <person name="Linde J."/>
        </authorList>
    </citation>
    <scope>NUCLEOTIDE SEQUENCE [LARGE SCALE GENOMIC DNA]</scope>
</reference>
<dbReference type="Proteomes" id="UP000039046">
    <property type="component" value="Unassembled WGS sequence"/>
</dbReference>
<sequence>MPRFIALVAIQALSQAMLTSADKCMSYSVATITDCSPVTTSASVPAVPTETKTVTVTMPNCHVCECKREGGKDCVFTKTYTTEYEAVCPTGVITKTYTVEEIYPGVTEKPHIVTTTEGCPPGFTSDVVTCNTCGPAAITKTVTYPSGGSPWQPQPTGGSGANNGNNGNNPAVVTAGASKMGAVSALAAAFVVALAL</sequence>
<evidence type="ECO:0000313" key="4">
    <source>
        <dbReference type="Proteomes" id="UP000039046"/>
    </source>
</evidence>
<evidence type="ECO:0000256" key="1">
    <source>
        <dbReference type="SAM" id="MobiDB-lite"/>
    </source>
</evidence>
<feature type="chain" id="PRO_5001979192" evidence="2">
    <location>
        <begin position="22"/>
        <end position="196"/>
    </location>
</feature>
<dbReference type="HOGENOM" id="CLU_1391114_0_0_1"/>
<gene>
    <name evidence="3" type="ORF">VHEMI07452</name>
</gene>
<organism evidence="3 4">
    <name type="scientific">[Torrubiella] hemipterigena</name>
    <dbReference type="NCBI Taxonomy" id="1531966"/>
    <lineage>
        <taxon>Eukaryota</taxon>
        <taxon>Fungi</taxon>
        <taxon>Dikarya</taxon>
        <taxon>Ascomycota</taxon>
        <taxon>Pezizomycotina</taxon>
        <taxon>Sordariomycetes</taxon>
        <taxon>Hypocreomycetidae</taxon>
        <taxon>Hypocreales</taxon>
        <taxon>Clavicipitaceae</taxon>
        <taxon>Clavicipitaceae incertae sedis</taxon>
        <taxon>'Torrubiella' clade</taxon>
    </lineage>
</organism>
<evidence type="ECO:0000256" key="2">
    <source>
        <dbReference type="SAM" id="SignalP"/>
    </source>
</evidence>
<keyword evidence="2" id="KW-0732">Signal</keyword>
<keyword evidence="4" id="KW-1185">Reference proteome</keyword>
<protein>
    <submittedName>
        <fullName evidence="3">Uncharacterized protein</fullName>
    </submittedName>
</protein>
<feature type="region of interest" description="Disordered" evidence="1">
    <location>
        <begin position="144"/>
        <end position="167"/>
    </location>
</feature>
<name>A0A0A1T3L3_9HYPO</name>